<comment type="caution">
    <text evidence="10">The sequence shown here is derived from an EMBL/GenBank/DDBJ whole genome shotgun (WGS) entry which is preliminary data.</text>
</comment>
<name>J9FCE7_9ZZZZ</name>
<dbReference type="GO" id="GO:0009279">
    <property type="term" value="C:cell outer membrane"/>
    <property type="evidence" value="ECO:0007669"/>
    <property type="project" value="UniProtKB-SubCell"/>
</dbReference>
<protein>
    <submittedName>
        <fullName evidence="10">TonB-dependent receptor HmuR</fullName>
    </submittedName>
</protein>
<keyword evidence="5" id="KW-0798">TonB box</keyword>
<feature type="domain" description="TonB-dependent receptor-like beta-barrel" evidence="9">
    <location>
        <begin position="20"/>
        <end position="167"/>
    </location>
</feature>
<evidence type="ECO:0000256" key="7">
    <source>
        <dbReference type="ARBA" id="ARBA00023170"/>
    </source>
</evidence>
<dbReference type="AlphaFoldDB" id="J9FCE7"/>
<dbReference type="PANTHER" id="PTHR30069:SF29">
    <property type="entry name" value="HEMOGLOBIN AND HEMOGLOBIN-HAPTOGLOBIN-BINDING PROTEIN 1-RELATED"/>
    <property type="match status" value="1"/>
</dbReference>
<sequence>DRQQLDLSYLLDRYNKYDKYTRLDVDSLNYRNTQHTARTQYGYSFNPGNSLTVGMEFFRDELMSYQFDGQTHSINDYIMYAQHDFSFVEGLNLVYGVRMDCYSSFGLHLSPNLSLMYKLKPLTFRGSYARGFRAPSLKEMYTEWDMGNQGWFIIKGNPNLSPELSDNI</sequence>
<dbReference type="InterPro" id="IPR036942">
    <property type="entry name" value="Beta-barrel_TonB_sf"/>
</dbReference>
<dbReference type="Pfam" id="PF00593">
    <property type="entry name" value="TonB_dep_Rec_b-barrel"/>
    <property type="match status" value="1"/>
</dbReference>
<gene>
    <name evidence="10" type="ORF">EVA_19800</name>
</gene>
<keyword evidence="2" id="KW-0813">Transport</keyword>
<dbReference type="EMBL" id="AMCI01007760">
    <property type="protein sequence ID" value="EJW92093.1"/>
    <property type="molecule type" value="Genomic_DNA"/>
</dbReference>
<dbReference type="SUPFAM" id="SSF56935">
    <property type="entry name" value="Porins"/>
    <property type="match status" value="1"/>
</dbReference>
<dbReference type="InterPro" id="IPR039426">
    <property type="entry name" value="TonB-dep_rcpt-like"/>
</dbReference>
<keyword evidence="8" id="KW-0998">Cell outer membrane</keyword>
<evidence type="ECO:0000256" key="5">
    <source>
        <dbReference type="ARBA" id="ARBA00023077"/>
    </source>
</evidence>
<feature type="non-terminal residue" evidence="10">
    <location>
        <position position="1"/>
    </location>
</feature>
<dbReference type="Gene3D" id="2.40.170.20">
    <property type="entry name" value="TonB-dependent receptor, beta-barrel domain"/>
    <property type="match status" value="1"/>
</dbReference>
<evidence type="ECO:0000259" key="9">
    <source>
        <dbReference type="Pfam" id="PF00593"/>
    </source>
</evidence>
<organism evidence="10">
    <name type="scientific">gut metagenome</name>
    <dbReference type="NCBI Taxonomy" id="749906"/>
    <lineage>
        <taxon>unclassified sequences</taxon>
        <taxon>metagenomes</taxon>
        <taxon>organismal metagenomes</taxon>
    </lineage>
</organism>
<proteinExistence type="predicted"/>
<evidence type="ECO:0000313" key="10">
    <source>
        <dbReference type="EMBL" id="EJW92093.1"/>
    </source>
</evidence>
<dbReference type="PANTHER" id="PTHR30069">
    <property type="entry name" value="TONB-DEPENDENT OUTER MEMBRANE RECEPTOR"/>
    <property type="match status" value="1"/>
</dbReference>
<evidence type="ECO:0000256" key="1">
    <source>
        <dbReference type="ARBA" id="ARBA00004571"/>
    </source>
</evidence>
<keyword evidence="3" id="KW-0812">Transmembrane</keyword>
<dbReference type="PROSITE" id="PS52016">
    <property type="entry name" value="TONB_DEPENDENT_REC_3"/>
    <property type="match status" value="1"/>
</dbReference>
<keyword evidence="7 10" id="KW-0675">Receptor</keyword>
<accession>J9FCE7</accession>
<dbReference type="GO" id="GO:0015344">
    <property type="term" value="F:siderophore uptake transmembrane transporter activity"/>
    <property type="evidence" value="ECO:0007669"/>
    <property type="project" value="TreeGrafter"/>
</dbReference>
<feature type="non-terminal residue" evidence="10">
    <location>
        <position position="168"/>
    </location>
</feature>
<comment type="subcellular location">
    <subcellularLocation>
        <location evidence="1">Cell outer membrane</location>
        <topology evidence="1">Multi-pass membrane protein</topology>
    </subcellularLocation>
</comment>
<evidence type="ECO:0000256" key="8">
    <source>
        <dbReference type="ARBA" id="ARBA00023237"/>
    </source>
</evidence>
<evidence type="ECO:0000256" key="4">
    <source>
        <dbReference type="ARBA" id="ARBA00022729"/>
    </source>
</evidence>
<dbReference type="GO" id="GO:0044718">
    <property type="term" value="P:siderophore transmembrane transport"/>
    <property type="evidence" value="ECO:0007669"/>
    <property type="project" value="TreeGrafter"/>
</dbReference>
<evidence type="ECO:0000256" key="3">
    <source>
        <dbReference type="ARBA" id="ARBA00022692"/>
    </source>
</evidence>
<keyword evidence="4" id="KW-0732">Signal</keyword>
<evidence type="ECO:0000256" key="2">
    <source>
        <dbReference type="ARBA" id="ARBA00022448"/>
    </source>
</evidence>
<evidence type="ECO:0000256" key="6">
    <source>
        <dbReference type="ARBA" id="ARBA00023136"/>
    </source>
</evidence>
<keyword evidence="6" id="KW-0472">Membrane</keyword>
<reference evidence="10" key="1">
    <citation type="journal article" date="2012" name="PLoS ONE">
        <title>Gene sets for utilization of primary and secondary nutrition supplies in the distal gut of endangered iberian lynx.</title>
        <authorList>
            <person name="Alcaide M."/>
            <person name="Messina E."/>
            <person name="Richter M."/>
            <person name="Bargiela R."/>
            <person name="Peplies J."/>
            <person name="Huws S.A."/>
            <person name="Newbold C.J."/>
            <person name="Golyshin P.N."/>
            <person name="Simon M.A."/>
            <person name="Lopez G."/>
            <person name="Yakimov M.M."/>
            <person name="Ferrer M."/>
        </authorList>
    </citation>
    <scope>NUCLEOTIDE SEQUENCE</scope>
</reference>
<dbReference type="InterPro" id="IPR000531">
    <property type="entry name" value="Beta-barrel_TonB"/>
</dbReference>